<proteinExistence type="predicted"/>
<evidence type="ECO:0000313" key="2">
    <source>
        <dbReference type="Proteomes" id="UP000605024"/>
    </source>
</evidence>
<comment type="caution">
    <text evidence="1">The sequence shown here is derived from an EMBL/GenBank/DDBJ whole genome shotgun (WGS) entry which is preliminary data.</text>
</comment>
<feature type="non-terminal residue" evidence="1">
    <location>
        <position position="157"/>
    </location>
</feature>
<dbReference type="Proteomes" id="UP000605024">
    <property type="component" value="Unassembled WGS sequence"/>
</dbReference>
<gene>
    <name evidence="1" type="ORF">ID160_27365</name>
</gene>
<accession>A0A8I0GCZ3</accession>
<dbReference type="AlphaFoldDB" id="A0A8I0GCZ3"/>
<dbReference type="EMBL" id="JACXSK010000058">
    <property type="protein sequence ID" value="MBD3126355.1"/>
    <property type="molecule type" value="Genomic_DNA"/>
</dbReference>
<name>A0A8I0GCZ3_CITBR</name>
<sequence>MKKELKFSDGLRRSLEGSNKKYPLHNYLQQKSELARTQEILRNIEAKNEKGKWLAHFRLKEKELLEALKNAPPDPVLPPPAPLIKVRGVIEKLTQRRVVQHFDVLSYPEGNAYYTRYKKKMAASAVVWAASGSGGTASALLQDYDRPLCGAWYLTGR</sequence>
<organism evidence="1 2">
    <name type="scientific">Citrobacter braakii</name>
    <dbReference type="NCBI Taxonomy" id="57706"/>
    <lineage>
        <taxon>Bacteria</taxon>
        <taxon>Pseudomonadati</taxon>
        <taxon>Pseudomonadota</taxon>
        <taxon>Gammaproteobacteria</taxon>
        <taxon>Enterobacterales</taxon>
        <taxon>Enterobacteriaceae</taxon>
        <taxon>Citrobacter</taxon>
        <taxon>Citrobacter freundii complex</taxon>
    </lineage>
</organism>
<reference evidence="1" key="1">
    <citation type="submission" date="2020-09" db="EMBL/GenBank/DDBJ databases">
        <title>Characterization of IncC plasmids in Enterobacterales of food-producing animals originating from China.</title>
        <authorList>
            <person name="Zhang Y."/>
            <person name="Lei C.-W."/>
        </authorList>
    </citation>
    <scope>NUCLEOTIDE SEQUENCE</scope>
    <source>
        <strain evidence="1">CC1</strain>
    </source>
</reference>
<protein>
    <submittedName>
        <fullName evidence="1">Uncharacterized protein</fullName>
    </submittedName>
</protein>
<evidence type="ECO:0000313" key="1">
    <source>
        <dbReference type="EMBL" id="MBD3126355.1"/>
    </source>
</evidence>